<dbReference type="AlphaFoldDB" id="A0A1H8T2K7"/>
<evidence type="ECO:0000313" key="2">
    <source>
        <dbReference type="EMBL" id="SEO84788.1"/>
    </source>
</evidence>
<evidence type="ECO:0008006" key="4">
    <source>
        <dbReference type="Google" id="ProtNLM"/>
    </source>
</evidence>
<dbReference type="Proteomes" id="UP000198582">
    <property type="component" value="Unassembled WGS sequence"/>
</dbReference>
<evidence type="ECO:0000313" key="3">
    <source>
        <dbReference type="Proteomes" id="UP000198582"/>
    </source>
</evidence>
<evidence type="ECO:0000256" key="1">
    <source>
        <dbReference type="SAM" id="Phobius"/>
    </source>
</evidence>
<keyword evidence="1" id="KW-1133">Transmembrane helix</keyword>
<gene>
    <name evidence="2" type="ORF">SAMN04489732_102386</name>
</gene>
<dbReference type="RefSeq" id="WP_091613875.1">
    <property type="nucleotide sequence ID" value="NZ_FOEF01000002.1"/>
</dbReference>
<reference evidence="2 3" key="1">
    <citation type="submission" date="2016-10" db="EMBL/GenBank/DDBJ databases">
        <authorList>
            <person name="de Groot N.N."/>
        </authorList>
    </citation>
    <scope>NUCLEOTIDE SEQUENCE [LARGE SCALE GENOMIC DNA]</scope>
    <source>
        <strain evidence="2 3">DSM 44993</strain>
    </source>
</reference>
<dbReference type="EMBL" id="FOEF01000002">
    <property type="protein sequence ID" value="SEO84788.1"/>
    <property type="molecule type" value="Genomic_DNA"/>
</dbReference>
<feature type="transmembrane region" description="Helical" evidence="1">
    <location>
        <begin position="71"/>
        <end position="89"/>
    </location>
</feature>
<keyword evidence="1" id="KW-0472">Membrane</keyword>
<keyword evidence="3" id="KW-1185">Reference proteome</keyword>
<dbReference type="STRING" id="394193.SAMN04489732_102386"/>
<sequence length="123" mass="12797">MAGRQLRIAQVIMFAQAVASLGIWVVQVLTISDRLGHGQDVDGSVWLVIVVNPLIAILVALAAGLLTRRSWARGLALCMETVGAVSAVVSVTTGYYQAVVAILLAIGVMVLVASGTRRSAQAA</sequence>
<accession>A0A1H8T2K7</accession>
<feature type="transmembrane region" description="Helical" evidence="1">
    <location>
        <begin position="95"/>
        <end position="113"/>
    </location>
</feature>
<name>A0A1H8T2K7_9PSEU</name>
<protein>
    <recommendedName>
        <fullName evidence="4">Low temperature requirement A protein (LtrA)</fullName>
    </recommendedName>
</protein>
<keyword evidence="1" id="KW-0812">Transmembrane</keyword>
<organism evidence="2 3">
    <name type="scientific">Amycolatopsis saalfeldensis</name>
    <dbReference type="NCBI Taxonomy" id="394193"/>
    <lineage>
        <taxon>Bacteria</taxon>
        <taxon>Bacillati</taxon>
        <taxon>Actinomycetota</taxon>
        <taxon>Actinomycetes</taxon>
        <taxon>Pseudonocardiales</taxon>
        <taxon>Pseudonocardiaceae</taxon>
        <taxon>Amycolatopsis</taxon>
    </lineage>
</organism>
<dbReference type="OrthoDB" id="3691169at2"/>
<proteinExistence type="predicted"/>
<feature type="transmembrane region" description="Helical" evidence="1">
    <location>
        <begin position="44"/>
        <end position="66"/>
    </location>
</feature>
<feature type="transmembrane region" description="Helical" evidence="1">
    <location>
        <begin position="12"/>
        <end position="32"/>
    </location>
</feature>